<feature type="region of interest" description="Disordered" evidence="2">
    <location>
        <begin position="1"/>
        <end position="20"/>
    </location>
</feature>
<dbReference type="EMBL" id="JAEUBE010000504">
    <property type="protein sequence ID" value="KAH3660423.1"/>
    <property type="molecule type" value="Genomic_DNA"/>
</dbReference>
<comment type="caution">
    <text evidence="7">The sequence shown here is derived from an EMBL/GenBank/DDBJ whole genome shotgun (WGS) entry which is preliminary data.</text>
</comment>
<reference evidence="7" key="1">
    <citation type="journal article" date="2021" name="Open Biol.">
        <title>Shared evolutionary footprints suggest mitochondrial oxidative damage underlies multiple complex I losses in fungi.</title>
        <authorList>
            <person name="Schikora-Tamarit M.A."/>
            <person name="Marcet-Houben M."/>
            <person name="Nosek J."/>
            <person name="Gabaldon T."/>
        </authorList>
    </citation>
    <scope>NUCLEOTIDE SEQUENCE</scope>
    <source>
        <strain evidence="7">CBS6075</strain>
    </source>
</reference>
<dbReference type="FunFam" id="3.40.630.10:FF:000101">
    <property type="entry name" value="N-acetylated alpha-linked acidic dipeptidase like 1"/>
    <property type="match status" value="1"/>
</dbReference>
<comment type="similarity">
    <text evidence="1">Belongs to the peptidase M28 family. M28B subfamily.</text>
</comment>
<keyword evidence="3" id="KW-1133">Transmembrane helix</keyword>
<dbReference type="SUPFAM" id="SSF52025">
    <property type="entry name" value="PA domain"/>
    <property type="match status" value="1"/>
</dbReference>
<evidence type="ECO:0000256" key="2">
    <source>
        <dbReference type="SAM" id="MobiDB-lite"/>
    </source>
</evidence>
<dbReference type="PANTHER" id="PTHR10404">
    <property type="entry name" value="N-ACETYLATED-ALPHA-LINKED ACIDIC DIPEPTIDASE"/>
    <property type="match status" value="1"/>
</dbReference>
<evidence type="ECO:0000259" key="6">
    <source>
        <dbReference type="Pfam" id="PF04389"/>
    </source>
</evidence>
<gene>
    <name evidence="7" type="ORF">OGAPHI_007009</name>
</gene>
<dbReference type="PANTHER" id="PTHR10404:SF46">
    <property type="entry name" value="VACUOLAR PROTEIN SORTING-ASSOCIATED PROTEIN 70"/>
    <property type="match status" value="1"/>
</dbReference>
<dbReference type="Gene3D" id="3.40.630.10">
    <property type="entry name" value="Zn peptidases"/>
    <property type="match status" value="1"/>
</dbReference>
<dbReference type="CDD" id="cd08022">
    <property type="entry name" value="M28_PSMA_like"/>
    <property type="match status" value="1"/>
</dbReference>
<dbReference type="Proteomes" id="UP000769157">
    <property type="component" value="Unassembled WGS sequence"/>
</dbReference>
<dbReference type="InterPro" id="IPR036757">
    <property type="entry name" value="TFR-like_dimer_dom_sf"/>
</dbReference>
<dbReference type="InterPro" id="IPR046450">
    <property type="entry name" value="PA_dom_sf"/>
</dbReference>
<dbReference type="GeneID" id="70238973"/>
<evidence type="ECO:0000256" key="1">
    <source>
        <dbReference type="ARBA" id="ARBA00005634"/>
    </source>
</evidence>
<evidence type="ECO:0000256" key="3">
    <source>
        <dbReference type="SAM" id="Phobius"/>
    </source>
</evidence>
<sequence length="751" mass="84298">MTGKIHLSEKEDREAGIGSRPRKSSRARYYLVFVAILALQLYWGYGCSQHFVDQKYALETQVSKPQLFAQYLGALEENYAGKWLKKYAERTQLPGTIDNIEMVNWTKAKFEEYGLEAEIDAYTSYMSYPIYQSLKLLQGKNESVVYDAKLIEDEVEDDPNSFKSVPAFLGYAASGDFTGSYVYCNYGTKEDFETLDKLGVETKDKIAVIRYGAIFRGLKIKFAQEHGFKAALLFTDPADDGEVTEENGYKAYPEGIARNPSAIQRGSAQFLSVFPGDPTTPGYAIKPGEDKSRSDPKITTPKIPALPISFREVTPILEKLSGHGPQVATWPKGLIKGFDYTSVGPNPEYKLNLVNEQDFNVTDVYNVYGKIEGVNKDEVIIIGNHHDSWTPAAGDPHSGSAVMLELARALGGLVQSGWKPQRTILLASWDGEEYGLIGSTEFGEYYAKQLSKKAVAYFNMDVASIGNILHLGSSPLLYSLLRETASLLPYPDSNITLYDHLKEISKDHISALGSGSDYTVFLDHLGIPSVDLGFTSNKTAPVYQYHTVYDSYHWMKTLGDPGFVYHNLMAKYAGLLVLNLSESKLYKFKTTDYAEQISNLFSKIEIPKDWLQKKLDEDPEVSSLEELVAQVYENIASLLKSAATFDEDTVVLQEKYDNWDDLSFVEKIKLKWAIFKANTKLKYFERALLNHDGLKKRPWFKHIIYVSGRYTGYAGQQLPGLVEPIEDDDFAGFVNGLTFFNNVLKKLATSI</sequence>
<evidence type="ECO:0000259" key="4">
    <source>
        <dbReference type="Pfam" id="PF02225"/>
    </source>
</evidence>
<feature type="domain" description="PA" evidence="4">
    <location>
        <begin position="178"/>
        <end position="256"/>
    </location>
</feature>
<evidence type="ECO:0000259" key="5">
    <source>
        <dbReference type="Pfam" id="PF04253"/>
    </source>
</evidence>
<keyword evidence="3" id="KW-0472">Membrane</keyword>
<dbReference type="Pfam" id="PF04253">
    <property type="entry name" value="TFR_dimer"/>
    <property type="match status" value="1"/>
</dbReference>
<keyword evidence="8" id="KW-1185">Reference proteome</keyword>
<dbReference type="InterPro" id="IPR003137">
    <property type="entry name" value="PA_domain"/>
</dbReference>
<feature type="compositionally biased region" description="Basic and acidic residues" evidence="2">
    <location>
        <begin position="1"/>
        <end position="15"/>
    </location>
</feature>
<dbReference type="Pfam" id="PF02225">
    <property type="entry name" value="PA"/>
    <property type="match status" value="1"/>
</dbReference>
<dbReference type="Gene3D" id="1.20.930.40">
    <property type="entry name" value="Transferrin receptor-like, dimerisation domain"/>
    <property type="match status" value="1"/>
</dbReference>
<keyword evidence="3" id="KW-0812">Transmembrane</keyword>
<evidence type="ECO:0000313" key="7">
    <source>
        <dbReference type="EMBL" id="KAH3660423.1"/>
    </source>
</evidence>
<evidence type="ECO:0000313" key="8">
    <source>
        <dbReference type="Proteomes" id="UP000769157"/>
    </source>
</evidence>
<dbReference type="FunFam" id="3.50.30.30:FF:000008">
    <property type="entry name" value="Glutamate carboxypeptidase 2"/>
    <property type="match status" value="1"/>
</dbReference>
<dbReference type="InterPro" id="IPR007365">
    <property type="entry name" value="TFR-like_dimer_dom"/>
</dbReference>
<dbReference type="OrthoDB" id="5841748at2759"/>
<dbReference type="InterPro" id="IPR007484">
    <property type="entry name" value="Peptidase_M28"/>
</dbReference>
<name>A0A9P8SZ70_9ASCO</name>
<feature type="domain" description="Peptidase M28" evidence="6">
    <location>
        <begin position="366"/>
        <end position="553"/>
    </location>
</feature>
<feature type="domain" description="Transferrin receptor-like dimerisation" evidence="5">
    <location>
        <begin position="635"/>
        <end position="749"/>
    </location>
</feature>
<dbReference type="GO" id="GO:0004180">
    <property type="term" value="F:carboxypeptidase activity"/>
    <property type="evidence" value="ECO:0007669"/>
    <property type="project" value="TreeGrafter"/>
</dbReference>
<dbReference type="CDD" id="cd02121">
    <property type="entry name" value="PA_GCPII_like"/>
    <property type="match status" value="1"/>
</dbReference>
<dbReference type="InterPro" id="IPR039373">
    <property type="entry name" value="Peptidase_M28B"/>
</dbReference>
<evidence type="ECO:0008006" key="9">
    <source>
        <dbReference type="Google" id="ProtNLM"/>
    </source>
</evidence>
<proteinExistence type="inferred from homology"/>
<dbReference type="SUPFAM" id="SSF53187">
    <property type="entry name" value="Zn-dependent exopeptidases"/>
    <property type="match status" value="1"/>
</dbReference>
<feature type="transmembrane region" description="Helical" evidence="3">
    <location>
        <begin position="27"/>
        <end position="45"/>
    </location>
</feature>
<dbReference type="Gene3D" id="3.50.30.30">
    <property type="match status" value="1"/>
</dbReference>
<accession>A0A9P8SZ70</accession>
<protein>
    <recommendedName>
        <fullName evidence="9">Vacuolar protein sorting-associated protein 70</fullName>
    </recommendedName>
</protein>
<dbReference type="AlphaFoldDB" id="A0A9P8SZ70"/>
<organism evidence="7 8">
    <name type="scientific">Ogataea philodendri</name>
    <dbReference type="NCBI Taxonomy" id="1378263"/>
    <lineage>
        <taxon>Eukaryota</taxon>
        <taxon>Fungi</taxon>
        <taxon>Dikarya</taxon>
        <taxon>Ascomycota</taxon>
        <taxon>Saccharomycotina</taxon>
        <taxon>Pichiomycetes</taxon>
        <taxon>Pichiales</taxon>
        <taxon>Pichiaceae</taxon>
        <taxon>Ogataea</taxon>
    </lineage>
</organism>
<dbReference type="SUPFAM" id="SSF47672">
    <property type="entry name" value="Transferrin receptor-like dimerisation domain"/>
    <property type="match status" value="1"/>
</dbReference>
<reference evidence="7" key="2">
    <citation type="submission" date="2021-01" db="EMBL/GenBank/DDBJ databases">
        <authorList>
            <person name="Schikora-Tamarit M.A."/>
        </authorList>
    </citation>
    <scope>NUCLEOTIDE SEQUENCE</scope>
    <source>
        <strain evidence="7">CBS6075</strain>
    </source>
</reference>
<dbReference type="RefSeq" id="XP_046058126.1">
    <property type="nucleotide sequence ID" value="XM_046208358.1"/>
</dbReference>
<dbReference type="Pfam" id="PF04389">
    <property type="entry name" value="Peptidase_M28"/>
    <property type="match status" value="1"/>
</dbReference>